<evidence type="ECO:0000256" key="2">
    <source>
        <dbReference type="ARBA" id="ARBA00010100"/>
    </source>
</evidence>
<feature type="transmembrane region" description="Helical" evidence="8">
    <location>
        <begin position="28"/>
        <end position="46"/>
    </location>
</feature>
<dbReference type="GO" id="GO:0015129">
    <property type="term" value="F:lactate transmembrane transporter activity"/>
    <property type="evidence" value="ECO:0007669"/>
    <property type="project" value="UniProtKB-UniRule"/>
</dbReference>
<comment type="similarity">
    <text evidence="2 8">Belongs to the lactate permease family.</text>
</comment>
<feature type="transmembrane region" description="Helical" evidence="8">
    <location>
        <begin position="462"/>
        <end position="481"/>
    </location>
</feature>
<evidence type="ECO:0000256" key="7">
    <source>
        <dbReference type="ARBA" id="ARBA00023136"/>
    </source>
</evidence>
<feature type="transmembrane region" description="Helical" evidence="8">
    <location>
        <begin position="334"/>
        <end position="359"/>
    </location>
</feature>
<keyword evidence="3 8" id="KW-0813">Transport</keyword>
<accession>A0A255GEI9</accession>
<dbReference type="AlphaFoldDB" id="A0A255GEI9"/>
<proteinExistence type="inferred from homology"/>
<evidence type="ECO:0000256" key="1">
    <source>
        <dbReference type="ARBA" id="ARBA00004651"/>
    </source>
</evidence>
<keyword evidence="7 8" id="KW-0472">Membrane</keyword>
<feature type="transmembrane region" description="Helical" evidence="8">
    <location>
        <begin position="210"/>
        <end position="229"/>
    </location>
</feature>
<feature type="transmembrane region" description="Helical" evidence="8">
    <location>
        <begin position="144"/>
        <end position="168"/>
    </location>
</feature>
<evidence type="ECO:0000256" key="4">
    <source>
        <dbReference type="ARBA" id="ARBA00022475"/>
    </source>
</evidence>
<dbReference type="OrthoDB" id="9761056at2"/>
<evidence type="ECO:0000313" key="10">
    <source>
        <dbReference type="Proteomes" id="UP000215896"/>
    </source>
</evidence>
<dbReference type="InterPro" id="IPR003804">
    <property type="entry name" value="Lactate_perm"/>
</dbReference>
<gene>
    <name evidence="9" type="ORF">CGZ94_12545</name>
</gene>
<dbReference type="GO" id="GO:0005886">
    <property type="term" value="C:plasma membrane"/>
    <property type="evidence" value="ECO:0007669"/>
    <property type="project" value="UniProtKB-SubCell"/>
</dbReference>
<feature type="transmembrane region" description="Helical" evidence="8">
    <location>
        <begin position="103"/>
        <end position="132"/>
    </location>
</feature>
<feature type="transmembrane region" description="Helical" evidence="8">
    <location>
        <begin position="53"/>
        <end position="75"/>
    </location>
</feature>
<evidence type="ECO:0000313" key="9">
    <source>
        <dbReference type="EMBL" id="OYO12733.1"/>
    </source>
</evidence>
<comment type="function">
    <text evidence="8">Uptake of L-lactate across the membrane. Can also transport D-lactate and glycolate.</text>
</comment>
<feature type="transmembrane region" description="Helical" evidence="8">
    <location>
        <begin position="266"/>
        <end position="288"/>
    </location>
</feature>
<comment type="subcellular location">
    <subcellularLocation>
        <location evidence="1 8">Cell membrane</location>
        <topology evidence="1 8">Multi-pass membrane protein</topology>
    </subcellularLocation>
</comment>
<comment type="caution">
    <text evidence="9">The sequence shown here is derived from an EMBL/GenBank/DDBJ whole genome shotgun (WGS) entry which is preliminary data.</text>
</comment>
<reference evidence="9 10" key="1">
    <citation type="submission" date="2017-07" db="EMBL/GenBank/DDBJ databases">
        <title>Draft whole genome sequences of clinical Proprionibacteriaceae strains.</title>
        <authorList>
            <person name="Bernier A.-M."/>
            <person name="Bernard K."/>
            <person name="Domingo M.-C."/>
        </authorList>
    </citation>
    <scope>NUCLEOTIDE SEQUENCE [LARGE SCALE GENOMIC DNA]</scope>
    <source>
        <strain evidence="9 10">NML 030167</strain>
    </source>
</reference>
<protein>
    <recommendedName>
        <fullName evidence="8">L-lactate permease</fullName>
    </recommendedName>
</protein>
<keyword evidence="5 8" id="KW-0812">Transmembrane</keyword>
<dbReference type="GO" id="GO:0015295">
    <property type="term" value="F:solute:proton symporter activity"/>
    <property type="evidence" value="ECO:0007669"/>
    <property type="project" value="TreeGrafter"/>
</dbReference>
<feature type="transmembrane region" description="Helical" evidence="8">
    <location>
        <begin position="371"/>
        <end position="392"/>
    </location>
</feature>
<feature type="transmembrane region" description="Helical" evidence="8">
    <location>
        <begin position="235"/>
        <end position="254"/>
    </location>
</feature>
<organism evidence="9 10">
    <name type="scientific">Enemella evansiae</name>
    <dbReference type="NCBI Taxonomy" id="2016499"/>
    <lineage>
        <taxon>Bacteria</taxon>
        <taxon>Bacillati</taxon>
        <taxon>Actinomycetota</taxon>
        <taxon>Actinomycetes</taxon>
        <taxon>Propionibacteriales</taxon>
        <taxon>Propionibacteriaceae</taxon>
        <taxon>Enemella</taxon>
    </lineage>
</organism>
<keyword evidence="6 8" id="KW-1133">Transmembrane helix</keyword>
<dbReference type="Proteomes" id="UP000215896">
    <property type="component" value="Unassembled WGS sequence"/>
</dbReference>
<dbReference type="Pfam" id="PF02652">
    <property type="entry name" value="Lactate_perm"/>
    <property type="match status" value="2"/>
</dbReference>
<evidence type="ECO:0000256" key="8">
    <source>
        <dbReference type="RuleBase" id="RU365092"/>
    </source>
</evidence>
<dbReference type="RefSeq" id="WP_094405839.1">
    <property type="nucleotide sequence ID" value="NZ_NMVO01000014.1"/>
</dbReference>
<keyword evidence="10" id="KW-1185">Reference proteome</keyword>
<evidence type="ECO:0000256" key="3">
    <source>
        <dbReference type="ARBA" id="ARBA00022448"/>
    </source>
</evidence>
<dbReference type="PANTHER" id="PTHR30003">
    <property type="entry name" value="L-LACTATE PERMEASE"/>
    <property type="match status" value="1"/>
</dbReference>
<sequence length="483" mass="48898">MQFTTLLAALPLLVAVLALALRMKALTAALLSLTAAVLLGLTLFRAPAAGWSAGLLGLAPTIAEVLAVLFGGVLLNRVLDRVGAQATIAAWVERSGAGQRERAALLLVFGLTPFAESVTGYGLGAMVAVPLLRHLGFDRTRSLILALFGLFLTTWGALAPGALVASALGGVGEIELGVRSAQLAWLPILLTGLATQALCYRRQALRVTPLLDVLLIGAALWGVLVATNWLLGPPLAGVLGALAATAVALLRFRLAGARVGLDRETAAALLPYLVLVVGLLVSGIALRVTGAGGAWQLLGLGSLWLVVASAVALRQHHSSAALVRSDLVASVRRWWPVGSATAGFLLLGAVLTLTGMSAAVATGLAQLGRGYLFLAPFVGGLGGLVSGTVVGANAMFVASQAQAAHAIGVPALELVAIQNLSSGVLTMAAPTRVALALVPAADGAGAKDSAEPPPDLGHAHRWLLGLCLITLLGLGGLALTVGS</sequence>
<dbReference type="EMBL" id="NMVO01000014">
    <property type="protein sequence ID" value="OYO12733.1"/>
    <property type="molecule type" value="Genomic_DNA"/>
</dbReference>
<name>A0A255GEI9_9ACTN</name>
<dbReference type="PANTHER" id="PTHR30003:SF0">
    <property type="entry name" value="GLYCOLATE PERMEASE GLCA-RELATED"/>
    <property type="match status" value="1"/>
</dbReference>
<evidence type="ECO:0000256" key="5">
    <source>
        <dbReference type="ARBA" id="ARBA00022692"/>
    </source>
</evidence>
<feature type="transmembrane region" description="Helical" evidence="8">
    <location>
        <begin position="294"/>
        <end position="313"/>
    </location>
</feature>
<keyword evidence="4 8" id="KW-1003">Cell membrane</keyword>
<evidence type="ECO:0000256" key="6">
    <source>
        <dbReference type="ARBA" id="ARBA00022989"/>
    </source>
</evidence>